<dbReference type="Proteomes" id="UP000567293">
    <property type="component" value="Unassembled WGS sequence"/>
</dbReference>
<keyword evidence="2" id="KW-1185">Reference proteome</keyword>
<dbReference type="AlphaFoldDB" id="A0A7V8SZK8"/>
<sequence length="58" mass="6247">MGTPYSNDLRLRVPAAVDGGVPVRQVAALLRVSVSYIYKALGRADARPASSRAMSRRC</sequence>
<comment type="caution">
    <text evidence="1">The sequence shown here is derived from an EMBL/GenBank/DDBJ whole genome shotgun (WGS) entry which is preliminary data.</text>
</comment>
<protein>
    <submittedName>
        <fullName evidence="1">Uncharacterized protein</fullName>
    </submittedName>
</protein>
<gene>
    <name evidence="1" type="ORF">HRJ53_26535</name>
</gene>
<accession>A0A7V8SZK8</accession>
<dbReference type="SUPFAM" id="SSF46689">
    <property type="entry name" value="Homeodomain-like"/>
    <property type="match status" value="1"/>
</dbReference>
<evidence type="ECO:0000313" key="1">
    <source>
        <dbReference type="EMBL" id="MBA0088560.1"/>
    </source>
</evidence>
<reference evidence="1" key="1">
    <citation type="submission" date="2020-06" db="EMBL/GenBank/DDBJ databases">
        <title>Legume-microbial interactions unlock mineral nutrients during tropical forest succession.</title>
        <authorList>
            <person name="Epihov D.Z."/>
        </authorList>
    </citation>
    <scope>NUCLEOTIDE SEQUENCE [LARGE SCALE GENOMIC DNA]</scope>
    <source>
        <strain evidence="1">Pan2503</strain>
    </source>
</reference>
<evidence type="ECO:0000313" key="2">
    <source>
        <dbReference type="Proteomes" id="UP000567293"/>
    </source>
</evidence>
<proteinExistence type="predicted"/>
<organism evidence="1 2">
    <name type="scientific">Candidatus Acidiferrum panamense</name>
    <dbReference type="NCBI Taxonomy" id="2741543"/>
    <lineage>
        <taxon>Bacteria</taxon>
        <taxon>Pseudomonadati</taxon>
        <taxon>Acidobacteriota</taxon>
        <taxon>Terriglobia</taxon>
        <taxon>Candidatus Acidiferrales</taxon>
        <taxon>Candidatus Acidiferrum</taxon>
    </lineage>
</organism>
<dbReference type="InterPro" id="IPR009057">
    <property type="entry name" value="Homeodomain-like_sf"/>
</dbReference>
<name>A0A7V8SZK8_9BACT</name>
<dbReference type="EMBL" id="JACDQQ010002561">
    <property type="protein sequence ID" value="MBA0088560.1"/>
    <property type="molecule type" value="Genomic_DNA"/>
</dbReference>